<accession>A0A0K2T0X7</accession>
<dbReference type="AlphaFoldDB" id="A0A0K2T0X7"/>
<dbReference type="EMBL" id="HACA01002317">
    <property type="protein sequence ID" value="CDW19678.1"/>
    <property type="molecule type" value="Transcribed_RNA"/>
</dbReference>
<feature type="non-terminal residue" evidence="1">
    <location>
        <position position="1"/>
    </location>
</feature>
<reference evidence="1" key="1">
    <citation type="submission" date="2014-05" db="EMBL/GenBank/DDBJ databases">
        <authorList>
            <person name="Chronopoulou M."/>
        </authorList>
    </citation>
    <scope>NUCLEOTIDE SEQUENCE</scope>
    <source>
        <tissue evidence="1">Whole organism</tissue>
    </source>
</reference>
<organism evidence="1">
    <name type="scientific">Lepeophtheirus salmonis</name>
    <name type="common">Salmon louse</name>
    <name type="synonym">Caligus salmonis</name>
    <dbReference type="NCBI Taxonomy" id="72036"/>
    <lineage>
        <taxon>Eukaryota</taxon>
        <taxon>Metazoa</taxon>
        <taxon>Ecdysozoa</taxon>
        <taxon>Arthropoda</taxon>
        <taxon>Crustacea</taxon>
        <taxon>Multicrustacea</taxon>
        <taxon>Hexanauplia</taxon>
        <taxon>Copepoda</taxon>
        <taxon>Siphonostomatoida</taxon>
        <taxon>Caligidae</taxon>
        <taxon>Lepeophtheirus</taxon>
    </lineage>
</organism>
<proteinExistence type="predicted"/>
<protein>
    <submittedName>
        <fullName evidence="1">Uncharacterized protein</fullName>
    </submittedName>
</protein>
<name>A0A0K2T0X7_LEPSM</name>
<sequence length="86" mass="9272">TCLSFGITSLLPCKTRPFSVLKSFNILENGCTESFIQFSSTVLTKFLYVRSFIPSILISSINGSTNLSSSSKGVALITVTLITCLL</sequence>
<evidence type="ECO:0000313" key="1">
    <source>
        <dbReference type="EMBL" id="CDW19678.1"/>
    </source>
</evidence>